<dbReference type="PANTHER" id="PTHR22604">
    <property type="entry name" value="OXIDOREDUCTASES"/>
    <property type="match status" value="1"/>
</dbReference>
<dbReference type="InterPro" id="IPR036291">
    <property type="entry name" value="NAD(P)-bd_dom_sf"/>
</dbReference>
<evidence type="ECO:0000259" key="3">
    <source>
        <dbReference type="Pfam" id="PF01408"/>
    </source>
</evidence>
<reference evidence="5 6" key="1">
    <citation type="submission" date="2015-11" db="EMBL/GenBank/DDBJ databases">
        <title>Genomic analysis of 38 Legionella species identifies large and diverse effector repertoires.</title>
        <authorList>
            <person name="Burstein D."/>
            <person name="Amaro F."/>
            <person name="Zusman T."/>
            <person name="Lifshitz Z."/>
            <person name="Cohen O."/>
            <person name="Gilbert J.A."/>
            <person name="Pupko T."/>
            <person name="Shuman H.A."/>
            <person name="Segal G."/>
        </authorList>
    </citation>
    <scope>NUCLEOTIDE SEQUENCE [LARGE SCALE GENOMIC DNA]</scope>
    <source>
        <strain evidence="5 6">SC-63-C7</strain>
    </source>
</reference>
<organism evidence="5 6">
    <name type="scientific">Legionella santicrucis</name>
    <dbReference type="NCBI Taxonomy" id="45074"/>
    <lineage>
        <taxon>Bacteria</taxon>
        <taxon>Pseudomonadati</taxon>
        <taxon>Pseudomonadota</taxon>
        <taxon>Gammaproteobacteria</taxon>
        <taxon>Legionellales</taxon>
        <taxon>Legionellaceae</taxon>
        <taxon>Legionella</taxon>
    </lineage>
</organism>
<evidence type="ECO:0000256" key="2">
    <source>
        <dbReference type="ARBA" id="ARBA00023002"/>
    </source>
</evidence>
<comment type="similarity">
    <text evidence="1">Belongs to the Gfo/Idh/MocA family.</text>
</comment>
<dbReference type="RefSeq" id="WP_058515519.1">
    <property type="nucleotide sequence ID" value="NZ_CAAAIH010000024.1"/>
</dbReference>
<dbReference type="AlphaFoldDB" id="A0A0W0Y937"/>
<dbReference type="GO" id="GO:0016491">
    <property type="term" value="F:oxidoreductase activity"/>
    <property type="evidence" value="ECO:0007669"/>
    <property type="project" value="UniProtKB-KW"/>
</dbReference>
<sequence length="326" mass="36867">MVKNSIRWGIIGTSYISDVMARAVEESSSGQLEAIGSRSIVTAQSFAEKFAVPHYYDDYQAVLDNSEVDVVYIGLPNHLHQEWIIRAALAGKHILCEKPLVMNVHELQEVISITEESQVLCMEALMYRCHPLTQKIKEIIHNKSIGEVKLYNATYTANIAEIANPIAGGCIRNLGCYPISLIRFLADAEPIEIKAMGRINPRSKNDNQASILLKFENNAMAVVSTADDIEMYWKFDVYGTEGHLTVVTNPWLPTQDNNQLLIYRHHEPTMEIHVSAEVSLYTYQIDLMNHMILNEDALNSKRISLLESYGTISVLETWLQQIKTQN</sequence>
<dbReference type="SUPFAM" id="SSF51735">
    <property type="entry name" value="NAD(P)-binding Rossmann-fold domains"/>
    <property type="match status" value="1"/>
</dbReference>
<dbReference type="InterPro" id="IPR050984">
    <property type="entry name" value="Gfo/Idh/MocA_domain"/>
</dbReference>
<dbReference type="Gene3D" id="3.40.50.720">
    <property type="entry name" value="NAD(P)-binding Rossmann-like Domain"/>
    <property type="match status" value="1"/>
</dbReference>
<gene>
    <name evidence="5" type="ORF">Lsan_3609</name>
</gene>
<dbReference type="Gene3D" id="3.30.360.10">
    <property type="entry name" value="Dihydrodipicolinate Reductase, domain 2"/>
    <property type="match status" value="1"/>
</dbReference>
<keyword evidence="2" id="KW-0560">Oxidoreductase</keyword>
<evidence type="ECO:0000256" key="1">
    <source>
        <dbReference type="ARBA" id="ARBA00010928"/>
    </source>
</evidence>
<evidence type="ECO:0000313" key="6">
    <source>
        <dbReference type="Proteomes" id="UP000054703"/>
    </source>
</evidence>
<dbReference type="Proteomes" id="UP000054703">
    <property type="component" value="Unassembled WGS sequence"/>
</dbReference>
<dbReference type="PANTHER" id="PTHR22604:SF105">
    <property type="entry name" value="TRANS-1,2-DIHYDROBENZENE-1,2-DIOL DEHYDROGENASE"/>
    <property type="match status" value="1"/>
</dbReference>
<dbReference type="InterPro" id="IPR055170">
    <property type="entry name" value="GFO_IDH_MocA-like_dom"/>
</dbReference>
<dbReference type="EMBL" id="LNYU01000091">
    <property type="protein sequence ID" value="KTD53199.1"/>
    <property type="molecule type" value="Genomic_DNA"/>
</dbReference>
<dbReference type="Pfam" id="PF22725">
    <property type="entry name" value="GFO_IDH_MocA_C3"/>
    <property type="match status" value="1"/>
</dbReference>
<evidence type="ECO:0000259" key="4">
    <source>
        <dbReference type="Pfam" id="PF22725"/>
    </source>
</evidence>
<evidence type="ECO:0000313" key="5">
    <source>
        <dbReference type="EMBL" id="KTD53199.1"/>
    </source>
</evidence>
<dbReference type="PATRIC" id="fig|45074.5.peg.3878"/>
<dbReference type="SUPFAM" id="SSF55347">
    <property type="entry name" value="Glyceraldehyde-3-phosphate dehydrogenase-like, C-terminal domain"/>
    <property type="match status" value="1"/>
</dbReference>
<keyword evidence="6" id="KW-1185">Reference proteome</keyword>
<dbReference type="GO" id="GO:0000166">
    <property type="term" value="F:nucleotide binding"/>
    <property type="evidence" value="ECO:0007669"/>
    <property type="project" value="InterPro"/>
</dbReference>
<feature type="domain" description="GFO/IDH/MocA-like oxidoreductase" evidence="4">
    <location>
        <begin position="134"/>
        <end position="244"/>
    </location>
</feature>
<dbReference type="InterPro" id="IPR000683">
    <property type="entry name" value="Gfo/Idh/MocA-like_OxRdtase_N"/>
</dbReference>
<dbReference type="Pfam" id="PF01408">
    <property type="entry name" value="GFO_IDH_MocA"/>
    <property type="match status" value="1"/>
</dbReference>
<feature type="domain" description="Gfo/Idh/MocA-like oxidoreductase N-terminal" evidence="3">
    <location>
        <begin position="6"/>
        <end position="123"/>
    </location>
</feature>
<comment type="caution">
    <text evidence="5">The sequence shown here is derived from an EMBL/GenBank/DDBJ whole genome shotgun (WGS) entry which is preliminary data.</text>
</comment>
<protein>
    <submittedName>
        <fullName evidence="5">Oxidoreductase</fullName>
    </submittedName>
</protein>
<proteinExistence type="inferred from homology"/>
<dbReference type="OrthoDB" id="9781031at2"/>
<name>A0A0W0Y937_9GAMM</name>
<accession>A0A0W0Y937</accession>
<dbReference type="STRING" id="45074.Lsan_3609"/>